<dbReference type="Proteomes" id="UP000255326">
    <property type="component" value="Unassembled WGS sequence"/>
</dbReference>
<dbReference type="RefSeq" id="WP_114743695.1">
    <property type="nucleotide sequence ID" value="NZ_QQAY01000001.1"/>
</dbReference>
<dbReference type="EMBL" id="QQAY01000001">
    <property type="protein sequence ID" value="RDI47476.1"/>
    <property type="molecule type" value="Genomic_DNA"/>
</dbReference>
<comment type="caution">
    <text evidence="1">The sequence shown here is derived from an EMBL/GenBank/DDBJ whole genome shotgun (WGS) entry which is preliminary data.</text>
</comment>
<evidence type="ECO:0000313" key="1">
    <source>
        <dbReference type="EMBL" id="RDI47476.1"/>
    </source>
</evidence>
<name>A0A370GW36_9BACI</name>
<evidence type="ECO:0008006" key="3">
    <source>
        <dbReference type="Google" id="ProtNLM"/>
    </source>
</evidence>
<dbReference type="AlphaFoldDB" id="A0A370GW36"/>
<accession>A0A370GW36</accession>
<organism evidence="1 2">
    <name type="scientific">Falsibacillus pallidus</name>
    <dbReference type="NCBI Taxonomy" id="493781"/>
    <lineage>
        <taxon>Bacteria</taxon>
        <taxon>Bacillati</taxon>
        <taxon>Bacillota</taxon>
        <taxon>Bacilli</taxon>
        <taxon>Bacillales</taxon>
        <taxon>Bacillaceae</taxon>
        <taxon>Falsibacillus</taxon>
    </lineage>
</organism>
<keyword evidence="2" id="KW-1185">Reference proteome</keyword>
<protein>
    <recommendedName>
        <fullName evidence="3">Flagellar hook-length control protein FliK</fullName>
    </recommendedName>
</protein>
<dbReference type="OrthoDB" id="2351076at2"/>
<evidence type="ECO:0000313" key="2">
    <source>
        <dbReference type="Proteomes" id="UP000255326"/>
    </source>
</evidence>
<sequence length="612" mass="67231">MILQSRGAAAASVDANLKAEKIRSLRHGDIIYGTVKKTFSNGTAEIQIGNQKLLARLDGEIKSGGHWLKVASQDGEIHLKNFASQGQDFAKSDASPVLKNLNVPQSQSSTSILGFLQKEGLPISRETLLNAMELLKDMEPIEKGFQTIKAILLGNLPQTKSVFQSLYSIDQGNSTIKLLSEFIGVLKQEPQDRTVESLVKTIETLKSSGDGMAAAKSLQRIIHTAFSQGDAHSEEALSILQKTGLASGGTKEESILAAMKRFSGDDSGQLKKNEWLALQNSLKHNGELDVKQAKVLLEGLVEKAKAIGIGNEHPFQSAEKALSSQQPMKSQQIFRYLFEGYSNLLSDGDGLLGETGKIWSLLNGNSPEQMKQAVIQLEDLAGLKGDMLQKENKYLQGVSTEVRNELLQTMNKGDALYLFKSVLDKLGVNYEAALGKGGIPGKDQLKPMLVQFLSENHSTSSKEMAQSLLHHLNGQTAASGDSGPIQSIIMQIPLSFMAQQTDLTMQWTGRKNEKGEIDSSHCRILFYLELQGLKETMVDMNVQNRIVSLTIYNHMDLKQSSEKLSAPLREGLESMGYQLSSIQIKEWETKEIPLLNLSIKQKDSYKGVDIKI</sequence>
<reference evidence="1 2" key="1">
    <citation type="submission" date="2018-07" db="EMBL/GenBank/DDBJ databases">
        <title>Genomic Encyclopedia of Type Strains, Phase IV (KMG-IV): sequencing the most valuable type-strain genomes for metagenomic binning, comparative biology and taxonomic classification.</title>
        <authorList>
            <person name="Goeker M."/>
        </authorList>
    </citation>
    <scope>NUCLEOTIDE SEQUENCE [LARGE SCALE GENOMIC DNA]</scope>
    <source>
        <strain evidence="1 2">DSM 25281</strain>
    </source>
</reference>
<proteinExistence type="predicted"/>
<gene>
    <name evidence="1" type="ORF">DFR59_101131</name>
</gene>